<evidence type="ECO:0000259" key="2">
    <source>
        <dbReference type="Pfam" id="PF04149"/>
    </source>
</evidence>
<dbReference type="EMBL" id="JBFALK010000013">
    <property type="protein sequence ID" value="MEV0971621.1"/>
    <property type="molecule type" value="Genomic_DNA"/>
</dbReference>
<name>A0ABV3GJ57_MICGL</name>
<comment type="caution">
    <text evidence="3">The sequence shown here is derived from an EMBL/GenBank/DDBJ whole genome shotgun (WGS) entry which is preliminary data.</text>
</comment>
<dbReference type="InterPro" id="IPR007278">
    <property type="entry name" value="DUF397"/>
</dbReference>
<evidence type="ECO:0000313" key="4">
    <source>
        <dbReference type="Proteomes" id="UP001551675"/>
    </source>
</evidence>
<dbReference type="RefSeq" id="WP_061256017.1">
    <property type="nucleotide sequence ID" value="NZ_JBFALK010000013.1"/>
</dbReference>
<protein>
    <submittedName>
        <fullName evidence="3">DUF397 domain-containing protein</fullName>
    </submittedName>
</protein>
<reference evidence="3 4" key="1">
    <citation type="submission" date="2024-06" db="EMBL/GenBank/DDBJ databases">
        <title>The Natural Products Discovery Center: Release of the First 8490 Sequenced Strains for Exploring Actinobacteria Biosynthetic Diversity.</title>
        <authorList>
            <person name="Kalkreuter E."/>
            <person name="Kautsar S.A."/>
            <person name="Yang D."/>
            <person name="Bader C.D."/>
            <person name="Teijaro C.N."/>
            <person name="Fluegel L."/>
            <person name="Davis C.M."/>
            <person name="Simpson J.R."/>
            <person name="Lauterbach L."/>
            <person name="Steele A.D."/>
            <person name="Gui C."/>
            <person name="Meng S."/>
            <person name="Li G."/>
            <person name="Viehrig K."/>
            <person name="Ye F."/>
            <person name="Su P."/>
            <person name="Kiefer A.F."/>
            <person name="Nichols A."/>
            <person name="Cepeda A.J."/>
            <person name="Yan W."/>
            <person name="Fan B."/>
            <person name="Jiang Y."/>
            <person name="Adhikari A."/>
            <person name="Zheng C.-J."/>
            <person name="Schuster L."/>
            <person name="Cowan T.M."/>
            <person name="Smanski M.J."/>
            <person name="Chevrette M.G."/>
            <person name="De Carvalho L.P.S."/>
            <person name="Shen B."/>
        </authorList>
    </citation>
    <scope>NUCLEOTIDE SEQUENCE [LARGE SCALE GENOMIC DNA]</scope>
    <source>
        <strain evidence="3 4">NPDC050100</strain>
    </source>
</reference>
<feature type="region of interest" description="Disordered" evidence="1">
    <location>
        <begin position="1"/>
        <end position="31"/>
    </location>
</feature>
<dbReference type="Proteomes" id="UP001551675">
    <property type="component" value="Unassembled WGS sequence"/>
</dbReference>
<accession>A0ABV3GJ57</accession>
<sequence length="79" mass="8454">MTEVYNGMPSAELGDVPWRKSRHSNPNGNCVELAPLPDGSVAMRNSRHPEGPALIYSASDLLLFARAVKAGEFDDLVGG</sequence>
<feature type="domain" description="DUF397" evidence="2">
    <location>
        <begin position="17"/>
        <end position="69"/>
    </location>
</feature>
<evidence type="ECO:0000313" key="3">
    <source>
        <dbReference type="EMBL" id="MEV0971621.1"/>
    </source>
</evidence>
<proteinExistence type="predicted"/>
<dbReference type="Pfam" id="PF04149">
    <property type="entry name" value="DUF397"/>
    <property type="match status" value="1"/>
</dbReference>
<organism evidence="3 4">
    <name type="scientific">Microtetraspora glauca</name>
    <dbReference type="NCBI Taxonomy" id="1996"/>
    <lineage>
        <taxon>Bacteria</taxon>
        <taxon>Bacillati</taxon>
        <taxon>Actinomycetota</taxon>
        <taxon>Actinomycetes</taxon>
        <taxon>Streptosporangiales</taxon>
        <taxon>Streptosporangiaceae</taxon>
        <taxon>Microtetraspora</taxon>
    </lineage>
</organism>
<gene>
    <name evidence="3" type="ORF">AB0I59_23655</name>
</gene>
<keyword evidence="4" id="KW-1185">Reference proteome</keyword>
<evidence type="ECO:0000256" key="1">
    <source>
        <dbReference type="SAM" id="MobiDB-lite"/>
    </source>
</evidence>